<dbReference type="SUPFAM" id="SSF56801">
    <property type="entry name" value="Acetyl-CoA synthetase-like"/>
    <property type="match status" value="1"/>
</dbReference>
<sequence length="513" mass="56445">MHSPDQVIVYRDQVRYTYRGLRERVGRLASLLQELGVQFGDTVAMMDWDSHRYLESFYGVPMMGAVLQTVNVRLSPDQILYTLNHARPKVLLVNSDFAPILNEIRGRLDSVHRIVWISDDGVQAPSDTAGDYEVLMANSDPNFTFEDFDENTVATTFYTTGTTGLPKGVFFTHRQLVLHTLVTMAAISSPASGQRFHTGDVYMPLTPMFHVHAWGMPYVALQMGVKQVYPGRYIPDALVRSIQKERVTFSHCVPTVLQMVLNAAAAGSVDLRGWKVVIGGSALSEALAGKAVSQGIDIFAGYGMSETCPILTLAQIRPRHDGLREAEELSLRCRAGAPVPLVALRTVDDSFKDVTSGGEIVVRAPWLTQGYAGNESASEALWQGGYLHTADIGALTGGYLKITDRIKDVIKTGGEWVSSLEVEDLLSRHDSVSEVAVIGVPDTQWGERPVALIVPRTAGVLNESELRDFLMNFVVQGLISRYAIPSKFQIVDALDKTSVGKLDKKILRTRFAS</sequence>
<dbReference type="GO" id="GO:0016874">
    <property type="term" value="F:ligase activity"/>
    <property type="evidence" value="ECO:0007669"/>
    <property type="project" value="UniProtKB-KW"/>
</dbReference>
<dbReference type="InterPro" id="IPR042099">
    <property type="entry name" value="ANL_N_sf"/>
</dbReference>
<feature type="domain" description="AMP-dependent synthetase/ligase" evidence="5">
    <location>
        <begin position="3"/>
        <end position="371"/>
    </location>
</feature>
<proteinExistence type="inferred from homology"/>
<evidence type="ECO:0000313" key="7">
    <source>
        <dbReference type="EMBL" id="EIT68385.1"/>
    </source>
</evidence>
<reference evidence="7 8" key="1">
    <citation type="journal article" date="2012" name="J. Bacteriol.">
        <title>Genome Sequence of n-Alkane-Degrading Hydrocarboniphaga effusa Strain AP103T (ATCC BAA-332T).</title>
        <authorList>
            <person name="Chang H.K."/>
            <person name="Zylstra G.J."/>
            <person name="Chae J.C."/>
        </authorList>
    </citation>
    <scope>NUCLEOTIDE SEQUENCE [LARGE SCALE GENOMIC DNA]</scope>
    <source>
        <strain evidence="7 8">AP103</strain>
    </source>
</reference>
<evidence type="ECO:0000259" key="5">
    <source>
        <dbReference type="Pfam" id="PF00501"/>
    </source>
</evidence>
<name>I8T376_9GAMM</name>
<dbReference type="Pfam" id="PF13193">
    <property type="entry name" value="AMP-binding_C"/>
    <property type="match status" value="1"/>
</dbReference>
<dbReference type="Pfam" id="PF00501">
    <property type="entry name" value="AMP-binding"/>
    <property type="match status" value="1"/>
</dbReference>
<keyword evidence="4" id="KW-0443">Lipid metabolism</keyword>
<evidence type="ECO:0000256" key="1">
    <source>
        <dbReference type="ARBA" id="ARBA00006432"/>
    </source>
</evidence>
<evidence type="ECO:0000313" key="8">
    <source>
        <dbReference type="Proteomes" id="UP000003704"/>
    </source>
</evidence>
<dbReference type="NCBIfam" id="NF004837">
    <property type="entry name" value="PRK06187.1"/>
    <property type="match status" value="1"/>
</dbReference>
<dbReference type="Gene3D" id="3.30.300.30">
    <property type="match status" value="1"/>
</dbReference>
<evidence type="ECO:0000256" key="4">
    <source>
        <dbReference type="ARBA" id="ARBA00023098"/>
    </source>
</evidence>
<evidence type="ECO:0000259" key="6">
    <source>
        <dbReference type="Pfam" id="PF13193"/>
    </source>
</evidence>
<dbReference type="AlphaFoldDB" id="I8T376"/>
<dbReference type="InterPro" id="IPR000873">
    <property type="entry name" value="AMP-dep_synth/lig_dom"/>
</dbReference>
<dbReference type="STRING" id="1172194.WQQ_35800"/>
<keyword evidence="8" id="KW-1185">Reference proteome</keyword>
<dbReference type="InterPro" id="IPR045851">
    <property type="entry name" value="AMP-bd_C_sf"/>
</dbReference>
<keyword evidence="2 7" id="KW-0436">Ligase</keyword>
<dbReference type="EMBL" id="AKGD01000003">
    <property type="protein sequence ID" value="EIT68385.1"/>
    <property type="molecule type" value="Genomic_DNA"/>
</dbReference>
<evidence type="ECO:0000256" key="3">
    <source>
        <dbReference type="ARBA" id="ARBA00022832"/>
    </source>
</evidence>
<dbReference type="PANTHER" id="PTHR43859:SF4">
    <property type="entry name" value="BUTANOATE--COA LIGASE AAE1-RELATED"/>
    <property type="match status" value="1"/>
</dbReference>
<protein>
    <submittedName>
        <fullName evidence="7">AMP-dependent synthetase and ligase</fullName>
    </submittedName>
</protein>
<dbReference type="GO" id="GO:0006631">
    <property type="term" value="P:fatty acid metabolic process"/>
    <property type="evidence" value="ECO:0007669"/>
    <property type="project" value="UniProtKB-KW"/>
</dbReference>
<feature type="domain" description="AMP-binding enzyme C-terminal" evidence="6">
    <location>
        <begin position="421"/>
        <end position="501"/>
    </location>
</feature>
<keyword evidence="3" id="KW-0276">Fatty acid metabolism</keyword>
<accession>I8T376</accession>
<evidence type="ECO:0000256" key="2">
    <source>
        <dbReference type="ARBA" id="ARBA00022598"/>
    </source>
</evidence>
<dbReference type="Gene3D" id="3.40.50.12780">
    <property type="entry name" value="N-terminal domain of ligase-like"/>
    <property type="match status" value="1"/>
</dbReference>
<gene>
    <name evidence="7" type="ORF">WQQ_35800</name>
</gene>
<comment type="caution">
    <text evidence="7">The sequence shown here is derived from an EMBL/GenBank/DDBJ whole genome shotgun (WGS) entry which is preliminary data.</text>
</comment>
<organism evidence="7 8">
    <name type="scientific">Hydrocarboniphaga effusa AP103</name>
    <dbReference type="NCBI Taxonomy" id="1172194"/>
    <lineage>
        <taxon>Bacteria</taxon>
        <taxon>Pseudomonadati</taxon>
        <taxon>Pseudomonadota</taxon>
        <taxon>Gammaproteobacteria</taxon>
        <taxon>Nevskiales</taxon>
        <taxon>Nevskiaceae</taxon>
        <taxon>Hydrocarboniphaga</taxon>
    </lineage>
</organism>
<dbReference type="PATRIC" id="fig|1172194.4.peg.3474"/>
<dbReference type="Proteomes" id="UP000003704">
    <property type="component" value="Unassembled WGS sequence"/>
</dbReference>
<dbReference type="PANTHER" id="PTHR43859">
    <property type="entry name" value="ACYL-ACTIVATING ENZYME"/>
    <property type="match status" value="1"/>
</dbReference>
<dbReference type="InterPro" id="IPR025110">
    <property type="entry name" value="AMP-bd_C"/>
</dbReference>
<comment type="similarity">
    <text evidence="1">Belongs to the ATP-dependent AMP-binding enzyme family.</text>
</comment>